<dbReference type="InterPro" id="IPR003587">
    <property type="entry name" value="Hint_dom_N"/>
</dbReference>
<proteinExistence type="predicted"/>
<dbReference type="InterPro" id="IPR027434">
    <property type="entry name" value="Homing_endonucl"/>
</dbReference>
<evidence type="ECO:0000313" key="4">
    <source>
        <dbReference type="Proteomes" id="UP000271683"/>
    </source>
</evidence>
<organism evidence="3 4">
    <name type="scientific">Couchioplanes caeruleus</name>
    <dbReference type="NCBI Taxonomy" id="56438"/>
    <lineage>
        <taxon>Bacteria</taxon>
        <taxon>Bacillati</taxon>
        <taxon>Actinomycetota</taxon>
        <taxon>Actinomycetes</taxon>
        <taxon>Micromonosporales</taxon>
        <taxon>Micromonosporaceae</taxon>
        <taxon>Couchioplanes</taxon>
    </lineage>
</organism>
<keyword evidence="3" id="KW-0540">Nuclease</keyword>
<reference evidence="3 4" key="1">
    <citation type="submission" date="2018-11" db="EMBL/GenBank/DDBJ databases">
        <title>Sequencing the genomes of 1000 actinobacteria strains.</title>
        <authorList>
            <person name="Klenk H.-P."/>
        </authorList>
    </citation>
    <scope>NUCLEOTIDE SEQUENCE [LARGE SCALE GENOMIC DNA]</scope>
    <source>
        <strain evidence="3 4">DSM 43634</strain>
    </source>
</reference>
<dbReference type="Pfam" id="PF14528">
    <property type="entry name" value="LAGLIDADG_3"/>
    <property type="match status" value="1"/>
</dbReference>
<sequence>MGTNRTPRRPRRATRYGHAGPGGGKVSWVEAPAEYRGTSVQVCGLWPYGTGAATPTIGAPLGRHRYTHATVCFDPISWYERAKLINNPSVWIQSEPAMGKALDVDTLIPTPEGTVRMGDLQPGDAVFDEHGQPTTVVAVCETWTDRECLKVVFSDGSEIVADAEHLWVTETQRQRQRRCVQRLRPPARASLGTPAERETVAALLAATVPGQTTTLTDLAIQLGWRDDSRRHRLYNWATQMPVPAGSGYNGAYDKTLFLQQIAMVLAAPRQGRTLDDNRPVTTREIADSLTFNNKRNHAIEVAGIEGADVDLPLAPRLLGLWLGDGSTDGGVFTTADPELVDAFADAGFAVRKVTRYGYSISAVKPAEEPRCTVCEVCGAAISTPRRRQRMCSKRCASHSRRDARYRQPPRPCITCQQDLAHSSIADRCASCAKAASLVGCLRTAGVLGDKHIPPAYLRASVAQRRALLSGLLDTDGTVAPTGQVQFTTTNPRLAADVHELIASLGYRPSLFTKTAKLNGRPIGPMWQIGFSTTDEVFGLARKRAAHQQRRRQTSTARNRVRYIVAVEPVPSRPVRCIQVANPSGMYLATRAFIATHNSTAVRRMLLSLVAQGVTPLILGDLKPDYAELVAALGGRVVRVGSGLHRLNPLDVGPWRQVLARVGDAQEAERLRAEVVDRRLNAAAVLLTLMRGGPLESGELTVISAALRYLAERETDTQPLLSDVLTVIEDAPPEVRWVTLWYTDADLPRYREETENLRRALRALIHGPLGPTVQGHTTAPIDLDTTALCVDISNIRETNHLLTAASLVTTWAAGFGQVEAAHRLSDLGLAEPRTFFLVLDEMWRALRVGHGMVDRIDALTRLNRSKGTGTAFVTHNLADLEALPDPEDRAKARGFADRCAVMMIGACSDQELDAVSRVRQLSQAERAEVLSWAAPPSWSAGADGEEVLIGRGNFLIKVGNRPGIPLHLEPTEVEKRLGNTDARWKRT</sequence>
<dbReference type="InterPro" id="IPR004042">
    <property type="entry name" value="Intein_endonuc_central"/>
</dbReference>
<dbReference type="SUPFAM" id="SSF51294">
    <property type="entry name" value="Hedgehog/intein (Hint) domain"/>
    <property type="match status" value="1"/>
</dbReference>
<feature type="region of interest" description="Disordered" evidence="1">
    <location>
        <begin position="1"/>
        <end position="22"/>
    </location>
</feature>
<dbReference type="AlphaFoldDB" id="A0A3N1FTB8"/>
<dbReference type="Proteomes" id="UP000271683">
    <property type="component" value="Unassembled WGS sequence"/>
</dbReference>
<gene>
    <name evidence="3" type="ORF">EDD30_7639</name>
</gene>
<dbReference type="SUPFAM" id="SSF55608">
    <property type="entry name" value="Homing endonucleases"/>
    <property type="match status" value="1"/>
</dbReference>
<comment type="caution">
    <text evidence="3">The sequence shown here is derived from an EMBL/GenBank/DDBJ whole genome shotgun (WGS) entry which is preliminary data.</text>
</comment>
<dbReference type="Gene3D" id="3.40.50.300">
    <property type="entry name" value="P-loop containing nucleotide triphosphate hydrolases"/>
    <property type="match status" value="1"/>
</dbReference>
<dbReference type="InterPro" id="IPR036844">
    <property type="entry name" value="Hint_dom_sf"/>
</dbReference>
<dbReference type="InterPro" id="IPR027417">
    <property type="entry name" value="P-loop_NTPase"/>
</dbReference>
<evidence type="ECO:0000313" key="3">
    <source>
        <dbReference type="EMBL" id="ROP21243.1"/>
    </source>
</evidence>
<dbReference type="InterPro" id="IPR006142">
    <property type="entry name" value="INTEIN"/>
</dbReference>
<keyword evidence="3" id="KW-0378">Hydrolase</keyword>
<feature type="compositionally biased region" description="Basic residues" evidence="1">
    <location>
        <begin position="1"/>
        <end position="15"/>
    </location>
</feature>
<dbReference type="EMBL" id="RJKL01000002">
    <property type="protein sequence ID" value="ROP21243.1"/>
    <property type="molecule type" value="Genomic_DNA"/>
</dbReference>
<name>A0A3N1FTB8_9ACTN</name>
<dbReference type="OrthoDB" id="9804380at2"/>
<feature type="domain" description="DOD-type homing endonuclease" evidence="2">
    <location>
        <begin position="317"/>
        <end position="506"/>
    </location>
</feature>
<keyword evidence="3" id="KW-0255">Endonuclease</keyword>
<dbReference type="Gene3D" id="3.10.28.10">
    <property type="entry name" value="Homing endonucleases"/>
    <property type="match status" value="1"/>
</dbReference>
<dbReference type="RefSeq" id="WP_084556264.1">
    <property type="nucleotide sequence ID" value="NZ_RJKL01000002.1"/>
</dbReference>
<dbReference type="InterPro" id="IPR004860">
    <property type="entry name" value="LAGLIDADG_dom"/>
</dbReference>
<protein>
    <submittedName>
        <fullName evidence="3">LAGLIDADG DNA endonuclease family protein</fullName>
    </submittedName>
</protein>
<evidence type="ECO:0000259" key="2">
    <source>
        <dbReference type="PROSITE" id="PS50819"/>
    </source>
</evidence>
<dbReference type="PRINTS" id="PR00379">
    <property type="entry name" value="INTEIN"/>
</dbReference>
<dbReference type="PROSITE" id="PS50819">
    <property type="entry name" value="INTEIN_ENDONUCLEASE"/>
    <property type="match status" value="1"/>
</dbReference>
<evidence type="ECO:0000256" key="1">
    <source>
        <dbReference type="SAM" id="MobiDB-lite"/>
    </source>
</evidence>
<dbReference type="GO" id="GO:0004519">
    <property type="term" value="F:endonuclease activity"/>
    <property type="evidence" value="ECO:0007669"/>
    <property type="project" value="UniProtKB-KW"/>
</dbReference>
<accession>A0A3N1FTB8</accession>
<dbReference type="SMART" id="SM00306">
    <property type="entry name" value="HintN"/>
    <property type="match status" value="1"/>
</dbReference>
<dbReference type="GO" id="GO:0016539">
    <property type="term" value="P:intein-mediated protein splicing"/>
    <property type="evidence" value="ECO:0007669"/>
    <property type="project" value="InterPro"/>
</dbReference>
<dbReference type="SUPFAM" id="SSF52540">
    <property type="entry name" value="P-loop containing nucleoside triphosphate hydrolases"/>
    <property type="match status" value="1"/>
</dbReference>